<dbReference type="OrthoDB" id="5521406at2"/>
<sequence length="122" mass="13757">MTTDASTRAEIRWLLTPDIDPETYVPDDPERFMFLVQMIAGPAGEPGEESFDFEVCSPGWLAKQARGGPVAGRHHVIVDRFDWPALVAYFDDLVARCTGADWSEVAGKLSRYGLWEFEDYRA</sequence>
<evidence type="ECO:0000313" key="2">
    <source>
        <dbReference type="Proteomes" id="UP000199622"/>
    </source>
</evidence>
<dbReference type="EMBL" id="FNSO01000004">
    <property type="protein sequence ID" value="SED00501.1"/>
    <property type="molecule type" value="Genomic_DNA"/>
</dbReference>
<proteinExistence type="predicted"/>
<protein>
    <submittedName>
        <fullName evidence="1">Immunity protein 8</fullName>
    </submittedName>
</protein>
<accession>A0A1H4X6N5</accession>
<name>A0A1H4X6N5_9PSEU</name>
<evidence type="ECO:0000313" key="1">
    <source>
        <dbReference type="EMBL" id="SED00501.1"/>
    </source>
</evidence>
<dbReference type="AlphaFoldDB" id="A0A1H4X6N5"/>
<dbReference type="InterPro" id="IPR028964">
    <property type="entry name" value="Imm8"/>
</dbReference>
<dbReference type="Proteomes" id="UP000199622">
    <property type="component" value="Unassembled WGS sequence"/>
</dbReference>
<reference evidence="2" key="1">
    <citation type="submission" date="2016-10" db="EMBL/GenBank/DDBJ databases">
        <authorList>
            <person name="Varghese N."/>
            <person name="Submissions S."/>
        </authorList>
    </citation>
    <scope>NUCLEOTIDE SEQUENCE [LARGE SCALE GENOMIC DNA]</scope>
    <source>
        <strain evidence="2">DSM 44544</strain>
    </source>
</reference>
<dbReference type="RefSeq" id="WP_091313410.1">
    <property type="nucleotide sequence ID" value="NZ_FNSO01000004.1"/>
</dbReference>
<dbReference type="STRING" id="208445.SAMN04489727_5957"/>
<organism evidence="1 2">
    <name type="scientific">Amycolatopsis tolypomycina</name>
    <dbReference type="NCBI Taxonomy" id="208445"/>
    <lineage>
        <taxon>Bacteria</taxon>
        <taxon>Bacillati</taxon>
        <taxon>Actinomycetota</taxon>
        <taxon>Actinomycetes</taxon>
        <taxon>Pseudonocardiales</taxon>
        <taxon>Pseudonocardiaceae</taxon>
        <taxon>Amycolatopsis</taxon>
    </lineage>
</organism>
<keyword evidence="2" id="KW-1185">Reference proteome</keyword>
<dbReference type="Pfam" id="PF15586">
    <property type="entry name" value="Imm8"/>
    <property type="match status" value="1"/>
</dbReference>
<gene>
    <name evidence="1" type="ORF">SAMN04489727_5957</name>
</gene>